<dbReference type="EMBL" id="CP020335">
    <property type="protein sequence ID" value="QXF33505.1"/>
    <property type="molecule type" value="Genomic_DNA"/>
</dbReference>
<dbReference type="Proteomes" id="UP000693715">
    <property type="component" value="Chromosome"/>
</dbReference>
<protein>
    <submittedName>
        <fullName evidence="1">Uncharacterized protein</fullName>
    </submittedName>
</protein>
<name>A0ABX8LUT6_9GAMM</name>
<proteinExistence type="predicted"/>
<keyword evidence="2" id="KW-1185">Reference proteome</keyword>
<accession>A0ABX8LUT6</accession>
<gene>
    <name evidence="1" type="ORF">B0X70_10380</name>
</gene>
<evidence type="ECO:0000313" key="1">
    <source>
        <dbReference type="EMBL" id="QXF33505.1"/>
    </source>
</evidence>
<sequence length="79" mass="9134">MWIGAHKIQASYHIISMLHVISGRFLATQPFEMSPKKVTVKCKQRKSSQTISQKKQGNYWVGNETYIRGIVDFLDRYTG</sequence>
<evidence type="ECO:0000313" key="2">
    <source>
        <dbReference type="Proteomes" id="UP000693715"/>
    </source>
</evidence>
<reference evidence="1 2" key="1">
    <citation type="submission" date="2017-03" db="EMBL/GenBank/DDBJ databases">
        <title>Genome comparison of Photorhabdus luminescens strain 0813-124 phase variants.</title>
        <authorList>
            <person name="Chien C.-C."/>
            <person name="Chen W.-J."/>
            <person name="Shih M.-C."/>
            <person name="Hsieh F.-C."/>
        </authorList>
    </citation>
    <scope>NUCLEOTIDE SEQUENCE [LARGE SCALE GENOMIC DNA]</scope>
    <source>
        <strain evidence="1 2">0813-124 phase II</strain>
    </source>
</reference>
<organism evidence="1 2">
    <name type="scientific">Photorhabdus akhurstii</name>
    <dbReference type="NCBI Taxonomy" id="171438"/>
    <lineage>
        <taxon>Bacteria</taxon>
        <taxon>Pseudomonadati</taxon>
        <taxon>Pseudomonadota</taxon>
        <taxon>Gammaproteobacteria</taxon>
        <taxon>Enterobacterales</taxon>
        <taxon>Morganellaceae</taxon>
        <taxon>Photorhabdus</taxon>
    </lineage>
</organism>